<accession>A0A9D9HV61</accession>
<comment type="miscellaneous">
    <text evidence="9">This enzyme catalyzes only one turnover and therefore is not strictly catalytic. According to one definition, an enzyme is a biocatalyst that acts repeatedly and over many reaction cycles.</text>
</comment>
<dbReference type="InterPro" id="IPR014048">
    <property type="entry name" value="MethylDNA_cys_MeTrfase_DNA-bd"/>
</dbReference>
<evidence type="ECO:0000256" key="6">
    <source>
        <dbReference type="ARBA" id="ARBA00022763"/>
    </source>
</evidence>
<dbReference type="GO" id="GO:0005737">
    <property type="term" value="C:cytoplasm"/>
    <property type="evidence" value="ECO:0007669"/>
    <property type="project" value="UniProtKB-SubCell"/>
</dbReference>
<proteinExistence type="inferred from homology"/>
<comment type="subcellular location">
    <subcellularLocation>
        <location evidence="9">Cytoplasm</location>
    </subcellularLocation>
</comment>
<sequence length="181" mass="19894">MITTFVCKNTGGFFRISATEKALCSIERLPQSVPVSSVLPLLVKIANEQLDEYFRGERTTFTLPLQFRGTPFQLSVWKCIVAIPYGETCSYTDIAQAIGRPTSVRAVGAACRANPFLIVVPCHRVVGKKGKLTGYVNGLTEKMRLLQLEKDILCCKGLHATLSESTSPFVTTLALQPPKKE</sequence>
<evidence type="ECO:0000256" key="3">
    <source>
        <dbReference type="ARBA" id="ARBA00022490"/>
    </source>
</evidence>
<reference evidence="11" key="2">
    <citation type="journal article" date="2021" name="PeerJ">
        <title>Extensive microbial diversity within the chicken gut microbiome revealed by metagenomics and culture.</title>
        <authorList>
            <person name="Gilroy R."/>
            <person name="Ravi A."/>
            <person name="Getino M."/>
            <person name="Pursley I."/>
            <person name="Horton D.L."/>
            <person name="Alikhan N.F."/>
            <person name="Baker D."/>
            <person name="Gharbi K."/>
            <person name="Hall N."/>
            <person name="Watson M."/>
            <person name="Adriaenssens E.M."/>
            <person name="Foster-Nyarko E."/>
            <person name="Jarju S."/>
            <person name="Secka A."/>
            <person name="Antonio M."/>
            <person name="Oren A."/>
            <person name="Chaudhuri R.R."/>
            <person name="La Ragione R."/>
            <person name="Hildebrand F."/>
            <person name="Pallen M.J."/>
        </authorList>
    </citation>
    <scope>NUCLEOTIDE SEQUENCE</scope>
    <source>
        <strain evidence="11">G3-3990</strain>
    </source>
</reference>
<dbReference type="SUPFAM" id="SSF46767">
    <property type="entry name" value="Methylated DNA-protein cysteine methyltransferase, C-terminal domain"/>
    <property type="match status" value="1"/>
</dbReference>
<name>A0A9D9HV61_9BACT</name>
<protein>
    <recommendedName>
        <fullName evidence="9">Methylated-DNA--protein-cysteine methyltransferase</fullName>
        <ecNumber evidence="9">2.1.1.63</ecNumber>
    </recommendedName>
    <alternativeName>
        <fullName evidence="9">6-O-methylguanine-DNA methyltransferase</fullName>
        <shortName evidence="9">MGMT</shortName>
    </alternativeName>
    <alternativeName>
        <fullName evidence="9">O-6-methylguanine-DNA-alkyltransferase</fullName>
    </alternativeName>
</protein>
<evidence type="ECO:0000256" key="4">
    <source>
        <dbReference type="ARBA" id="ARBA00022603"/>
    </source>
</evidence>
<dbReference type="CDD" id="cd06445">
    <property type="entry name" value="ATase"/>
    <property type="match status" value="1"/>
</dbReference>
<evidence type="ECO:0000313" key="11">
    <source>
        <dbReference type="EMBL" id="MBO8460585.1"/>
    </source>
</evidence>
<dbReference type="InterPro" id="IPR023546">
    <property type="entry name" value="MGMT"/>
</dbReference>
<feature type="domain" description="Methylated-DNA-[protein]-cysteine S-methyltransferase DNA binding" evidence="10">
    <location>
        <begin position="71"/>
        <end position="150"/>
    </location>
</feature>
<comment type="catalytic activity">
    <reaction evidence="8 9">
        <text>a 6-O-methyl-2'-deoxyguanosine in DNA + L-cysteinyl-[protein] = S-methyl-L-cysteinyl-[protein] + a 2'-deoxyguanosine in DNA</text>
        <dbReference type="Rhea" id="RHEA:24000"/>
        <dbReference type="Rhea" id="RHEA-COMP:10131"/>
        <dbReference type="Rhea" id="RHEA-COMP:10132"/>
        <dbReference type="Rhea" id="RHEA-COMP:11367"/>
        <dbReference type="Rhea" id="RHEA-COMP:11368"/>
        <dbReference type="ChEBI" id="CHEBI:29950"/>
        <dbReference type="ChEBI" id="CHEBI:82612"/>
        <dbReference type="ChEBI" id="CHEBI:85445"/>
        <dbReference type="ChEBI" id="CHEBI:85448"/>
        <dbReference type="EC" id="2.1.1.63"/>
    </reaction>
</comment>
<comment type="catalytic activity">
    <reaction evidence="1 9">
        <text>a 4-O-methyl-thymidine in DNA + L-cysteinyl-[protein] = a thymidine in DNA + S-methyl-L-cysteinyl-[protein]</text>
        <dbReference type="Rhea" id="RHEA:53428"/>
        <dbReference type="Rhea" id="RHEA-COMP:10131"/>
        <dbReference type="Rhea" id="RHEA-COMP:10132"/>
        <dbReference type="Rhea" id="RHEA-COMP:13555"/>
        <dbReference type="Rhea" id="RHEA-COMP:13556"/>
        <dbReference type="ChEBI" id="CHEBI:29950"/>
        <dbReference type="ChEBI" id="CHEBI:82612"/>
        <dbReference type="ChEBI" id="CHEBI:137386"/>
        <dbReference type="ChEBI" id="CHEBI:137387"/>
        <dbReference type="EC" id="2.1.1.63"/>
    </reaction>
</comment>
<dbReference type="EC" id="2.1.1.63" evidence="9"/>
<dbReference type="Gene3D" id="1.10.10.10">
    <property type="entry name" value="Winged helix-like DNA-binding domain superfamily/Winged helix DNA-binding domain"/>
    <property type="match status" value="1"/>
</dbReference>
<dbReference type="Proteomes" id="UP000823641">
    <property type="component" value="Unassembled WGS sequence"/>
</dbReference>
<evidence type="ECO:0000256" key="2">
    <source>
        <dbReference type="ARBA" id="ARBA00008711"/>
    </source>
</evidence>
<organism evidence="11 12">
    <name type="scientific">Candidatus Gallipaludibacter merdavium</name>
    <dbReference type="NCBI Taxonomy" id="2840839"/>
    <lineage>
        <taxon>Bacteria</taxon>
        <taxon>Pseudomonadati</taxon>
        <taxon>Bacteroidota</taxon>
        <taxon>Bacteroidia</taxon>
        <taxon>Bacteroidales</taxon>
        <taxon>Candidatus Gallipaludibacter</taxon>
    </lineage>
</organism>
<evidence type="ECO:0000259" key="10">
    <source>
        <dbReference type="Pfam" id="PF01035"/>
    </source>
</evidence>
<dbReference type="Pfam" id="PF01035">
    <property type="entry name" value="DNA_binding_1"/>
    <property type="match status" value="1"/>
</dbReference>
<dbReference type="GO" id="GO:0003908">
    <property type="term" value="F:methylated-DNA-[protein]-cysteine S-methyltransferase activity"/>
    <property type="evidence" value="ECO:0007669"/>
    <property type="project" value="UniProtKB-UniRule"/>
</dbReference>
<dbReference type="GO" id="GO:0006307">
    <property type="term" value="P:DNA alkylation repair"/>
    <property type="evidence" value="ECO:0007669"/>
    <property type="project" value="UniProtKB-UniRule"/>
</dbReference>
<evidence type="ECO:0000256" key="9">
    <source>
        <dbReference type="HAMAP-Rule" id="MF_00772"/>
    </source>
</evidence>
<dbReference type="Gene3D" id="3.30.160.70">
    <property type="entry name" value="Methylated DNA-protein cysteine methyltransferase domain"/>
    <property type="match status" value="1"/>
</dbReference>
<keyword evidence="6 9" id="KW-0227">DNA damage</keyword>
<evidence type="ECO:0000256" key="7">
    <source>
        <dbReference type="ARBA" id="ARBA00023204"/>
    </source>
</evidence>
<dbReference type="PROSITE" id="PS00374">
    <property type="entry name" value="MGMT"/>
    <property type="match status" value="1"/>
</dbReference>
<dbReference type="AlphaFoldDB" id="A0A9D9HV61"/>
<dbReference type="InterPro" id="IPR036388">
    <property type="entry name" value="WH-like_DNA-bd_sf"/>
</dbReference>
<dbReference type="PANTHER" id="PTHR10815:SF12">
    <property type="entry name" value="METHYLATED-DNA--PROTEIN-CYSTEINE METHYLTRANSFERASE, INDUCIBLE"/>
    <property type="match status" value="1"/>
</dbReference>
<keyword evidence="4 9" id="KW-0489">Methyltransferase</keyword>
<keyword evidence="7 9" id="KW-0234">DNA repair</keyword>
<dbReference type="GO" id="GO:0032259">
    <property type="term" value="P:methylation"/>
    <property type="evidence" value="ECO:0007669"/>
    <property type="project" value="UniProtKB-KW"/>
</dbReference>
<dbReference type="InterPro" id="IPR036217">
    <property type="entry name" value="MethylDNA_cys_MeTrfase_DNAb"/>
</dbReference>
<dbReference type="HAMAP" id="MF_00772">
    <property type="entry name" value="OGT"/>
    <property type="match status" value="1"/>
</dbReference>
<dbReference type="FunFam" id="1.10.10.10:FF:000214">
    <property type="entry name" value="Methylated-DNA--protein-cysteine methyltransferase"/>
    <property type="match status" value="1"/>
</dbReference>
<keyword evidence="5 9" id="KW-0808">Transferase</keyword>
<dbReference type="InterPro" id="IPR036631">
    <property type="entry name" value="MGMT_N_sf"/>
</dbReference>
<evidence type="ECO:0000256" key="1">
    <source>
        <dbReference type="ARBA" id="ARBA00001286"/>
    </source>
</evidence>
<evidence type="ECO:0000256" key="5">
    <source>
        <dbReference type="ARBA" id="ARBA00022679"/>
    </source>
</evidence>
<keyword evidence="3 9" id="KW-0963">Cytoplasm</keyword>
<comment type="similarity">
    <text evidence="2 9">Belongs to the MGMT family.</text>
</comment>
<evidence type="ECO:0000256" key="8">
    <source>
        <dbReference type="ARBA" id="ARBA00049348"/>
    </source>
</evidence>
<comment type="function">
    <text evidence="9">Involved in the cellular defense against the biological effects of O6-methylguanine (O6-MeG) and O4-methylthymine (O4-MeT) in DNA. Repairs the methylated nucleobase in DNA by stoichiometrically transferring the methyl group to a cysteine residue in the enzyme. This is a suicide reaction: the enzyme is irreversibly inactivated.</text>
</comment>
<comment type="caution">
    <text evidence="11">The sequence shown here is derived from an EMBL/GenBank/DDBJ whole genome shotgun (WGS) entry which is preliminary data.</text>
</comment>
<reference evidence="11" key="1">
    <citation type="submission" date="2020-10" db="EMBL/GenBank/DDBJ databases">
        <authorList>
            <person name="Gilroy R."/>
        </authorList>
    </citation>
    <scope>NUCLEOTIDE SEQUENCE</scope>
    <source>
        <strain evidence="11">G3-3990</strain>
    </source>
</reference>
<gene>
    <name evidence="11" type="ORF">IAA73_09660</name>
</gene>
<dbReference type="InterPro" id="IPR001497">
    <property type="entry name" value="MethylDNA_cys_MeTrfase_AS"/>
</dbReference>
<dbReference type="SUPFAM" id="SSF53155">
    <property type="entry name" value="Methylated DNA-protein cysteine methyltransferase domain"/>
    <property type="match status" value="1"/>
</dbReference>
<evidence type="ECO:0000313" key="12">
    <source>
        <dbReference type="Proteomes" id="UP000823641"/>
    </source>
</evidence>
<dbReference type="PANTHER" id="PTHR10815">
    <property type="entry name" value="METHYLATED-DNA--PROTEIN-CYSTEINE METHYLTRANSFERASE"/>
    <property type="match status" value="1"/>
</dbReference>
<dbReference type="EMBL" id="JADIMG010000092">
    <property type="protein sequence ID" value="MBO8460585.1"/>
    <property type="molecule type" value="Genomic_DNA"/>
</dbReference>
<dbReference type="NCBIfam" id="TIGR00589">
    <property type="entry name" value="ogt"/>
    <property type="match status" value="1"/>
</dbReference>
<feature type="active site" description="Nucleophile; methyl group acceptor" evidence="9">
    <location>
        <position position="122"/>
    </location>
</feature>